<keyword evidence="4 7" id="KW-0812">Transmembrane</keyword>
<evidence type="ECO:0000256" key="3">
    <source>
        <dbReference type="ARBA" id="ARBA00022449"/>
    </source>
</evidence>
<dbReference type="PANTHER" id="PTHR10846">
    <property type="entry name" value="SODIUM/POTASSIUM/CALCIUM EXCHANGER"/>
    <property type="match status" value="1"/>
</dbReference>
<keyword evidence="3" id="KW-0813">Transport</keyword>
<evidence type="ECO:0000256" key="7">
    <source>
        <dbReference type="SAM" id="Phobius"/>
    </source>
</evidence>
<dbReference type="GO" id="GO:0006874">
    <property type="term" value="P:intracellular calcium ion homeostasis"/>
    <property type="evidence" value="ECO:0007669"/>
    <property type="project" value="TreeGrafter"/>
</dbReference>
<dbReference type="eggNOG" id="KOG1307">
    <property type="taxonomic scope" value="Eukaryota"/>
</dbReference>
<dbReference type="GO" id="GO:0008273">
    <property type="term" value="F:calcium, potassium:sodium antiporter activity"/>
    <property type="evidence" value="ECO:0007669"/>
    <property type="project" value="TreeGrafter"/>
</dbReference>
<dbReference type="Gene3D" id="1.20.1420.30">
    <property type="entry name" value="NCX, central ion-binding region"/>
    <property type="match status" value="1"/>
</dbReference>
<keyword evidence="5 7" id="KW-1133">Transmembrane helix</keyword>
<feature type="transmembrane region" description="Helical" evidence="7">
    <location>
        <begin position="30"/>
        <end position="51"/>
    </location>
</feature>
<dbReference type="AlphaFoldDB" id="A0A0D3K1N1"/>
<dbReference type="PaxDb" id="2903-EOD29666"/>
<protein>
    <recommendedName>
        <fullName evidence="8">Sodium/calcium exchanger membrane region domain-containing protein</fullName>
    </recommendedName>
</protein>
<dbReference type="EnsemblProtists" id="EOD29666">
    <property type="protein sequence ID" value="EOD29666"/>
    <property type="gene ID" value="EMIHUDRAFT_447153"/>
</dbReference>
<dbReference type="InterPro" id="IPR004481">
    <property type="entry name" value="K/Na/Ca-exchanger"/>
</dbReference>
<dbReference type="GeneID" id="17274940"/>
<reference evidence="9" key="2">
    <citation type="submission" date="2024-10" db="UniProtKB">
        <authorList>
            <consortium name="EnsemblProtists"/>
        </authorList>
    </citation>
    <scope>IDENTIFICATION</scope>
</reference>
<name>A0A0D3K1N1_EMIH1</name>
<proteinExistence type="inferred from homology"/>
<dbReference type="InterPro" id="IPR004837">
    <property type="entry name" value="NaCa_Exmemb"/>
</dbReference>
<dbReference type="STRING" id="2903.R1F362"/>
<dbReference type="GO" id="GO:0005262">
    <property type="term" value="F:calcium channel activity"/>
    <property type="evidence" value="ECO:0007669"/>
    <property type="project" value="TreeGrafter"/>
</dbReference>
<dbReference type="RefSeq" id="XP_005782095.1">
    <property type="nucleotide sequence ID" value="XM_005782038.1"/>
</dbReference>
<dbReference type="Proteomes" id="UP000013827">
    <property type="component" value="Unassembled WGS sequence"/>
</dbReference>
<comment type="subcellular location">
    <subcellularLocation>
        <location evidence="1">Membrane</location>
        <topology evidence="1">Multi-pass membrane protein</topology>
    </subcellularLocation>
</comment>
<dbReference type="PANTHER" id="PTHR10846:SF8">
    <property type="entry name" value="INNER MEMBRANE PROTEIN YRBG"/>
    <property type="match status" value="1"/>
</dbReference>
<dbReference type="KEGG" id="ehx:EMIHUDRAFT_447153"/>
<keyword evidence="10" id="KW-1185">Reference proteome</keyword>
<accession>A0A0D3K1N1</accession>
<feature type="domain" description="Sodium/calcium exchanger membrane region" evidence="8">
    <location>
        <begin position="1"/>
        <end position="120"/>
    </location>
</feature>
<keyword evidence="3" id="KW-0050">Antiport</keyword>
<comment type="similarity">
    <text evidence="2">Belongs to the Ca(2+):cation antiporter (CaCA) (TC 2.A.19) family. SLC24A subfamily.</text>
</comment>
<evidence type="ECO:0000313" key="9">
    <source>
        <dbReference type="EnsemblProtists" id="EOD29666"/>
    </source>
</evidence>
<evidence type="ECO:0000256" key="2">
    <source>
        <dbReference type="ARBA" id="ARBA00005364"/>
    </source>
</evidence>
<evidence type="ECO:0000256" key="1">
    <source>
        <dbReference type="ARBA" id="ARBA00004141"/>
    </source>
</evidence>
<organism evidence="9 10">
    <name type="scientific">Emiliania huxleyi (strain CCMP1516)</name>
    <dbReference type="NCBI Taxonomy" id="280463"/>
    <lineage>
        <taxon>Eukaryota</taxon>
        <taxon>Haptista</taxon>
        <taxon>Haptophyta</taxon>
        <taxon>Prymnesiophyceae</taxon>
        <taxon>Isochrysidales</taxon>
        <taxon>Noelaerhabdaceae</taxon>
        <taxon>Emiliania</taxon>
    </lineage>
</organism>
<evidence type="ECO:0000256" key="5">
    <source>
        <dbReference type="ARBA" id="ARBA00022989"/>
    </source>
</evidence>
<dbReference type="Pfam" id="PF01699">
    <property type="entry name" value="Na_Ca_ex"/>
    <property type="match status" value="1"/>
</dbReference>
<evidence type="ECO:0000256" key="6">
    <source>
        <dbReference type="ARBA" id="ARBA00023136"/>
    </source>
</evidence>
<reference evidence="10" key="1">
    <citation type="journal article" date="2013" name="Nature">
        <title>Pan genome of the phytoplankton Emiliania underpins its global distribution.</title>
        <authorList>
            <person name="Read B.A."/>
            <person name="Kegel J."/>
            <person name="Klute M.J."/>
            <person name="Kuo A."/>
            <person name="Lefebvre S.C."/>
            <person name="Maumus F."/>
            <person name="Mayer C."/>
            <person name="Miller J."/>
            <person name="Monier A."/>
            <person name="Salamov A."/>
            <person name="Young J."/>
            <person name="Aguilar M."/>
            <person name="Claverie J.M."/>
            <person name="Frickenhaus S."/>
            <person name="Gonzalez K."/>
            <person name="Herman E.K."/>
            <person name="Lin Y.C."/>
            <person name="Napier J."/>
            <person name="Ogata H."/>
            <person name="Sarno A.F."/>
            <person name="Shmutz J."/>
            <person name="Schroeder D."/>
            <person name="de Vargas C."/>
            <person name="Verret F."/>
            <person name="von Dassow P."/>
            <person name="Valentin K."/>
            <person name="Van de Peer Y."/>
            <person name="Wheeler G."/>
            <person name="Dacks J.B."/>
            <person name="Delwiche C.F."/>
            <person name="Dyhrman S.T."/>
            <person name="Glockner G."/>
            <person name="John U."/>
            <person name="Richards T."/>
            <person name="Worden A.Z."/>
            <person name="Zhang X."/>
            <person name="Grigoriev I.V."/>
            <person name="Allen A.E."/>
            <person name="Bidle K."/>
            <person name="Borodovsky M."/>
            <person name="Bowler C."/>
            <person name="Brownlee C."/>
            <person name="Cock J.M."/>
            <person name="Elias M."/>
            <person name="Gladyshev V.N."/>
            <person name="Groth M."/>
            <person name="Guda C."/>
            <person name="Hadaegh A."/>
            <person name="Iglesias-Rodriguez M.D."/>
            <person name="Jenkins J."/>
            <person name="Jones B.M."/>
            <person name="Lawson T."/>
            <person name="Leese F."/>
            <person name="Lindquist E."/>
            <person name="Lobanov A."/>
            <person name="Lomsadze A."/>
            <person name="Malik S.B."/>
            <person name="Marsh M.E."/>
            <person name="Mackinder L."/>
            <person name="Mock T."/>
            <person name="Mueller-Roeber B."/>
            <person name="Pagarete A."/>
            <person name="Parker M."/>
            <person name="Probert I."/>
            <person name="Quesneville H."/>
            <person name="Raines C."/>
            <person name="Rensing S.A."/>
            <person name="Riano-Pachon D.M."/>
            <person name="Richier S."/>
            <person name="Rokitta S."/>
            <person name="Shiraiwa Y."/>
            <person name="Soanes D.M."/>
            <person name="van der Giezen M."/>
            <person name="Wahlund T.M."/>
            <person name="Williams B."/>
            <person name="Wilson W."/>
            <person name="Wolfe G."/>
            <person name="Wurch L.L."/>
        </authorList>
    </citation>
    <scope>NUCLEOTIDE SEQUENCE</scope>
</reference>
<evidence type="ECO:0000256" key="4">
    <source>
        <dbReference type="ARBA" id="ARBA00022692"/>
    </source>
</evidence>
<dbReference type="InterPro" id="IPR044880">
    <property type="entry name" value="NCX_ion-bd_dom_sf"/>
</dbReference>
<keyword evidence="6 7" id="KW-0472">Membrane</keyword>
<evidence type="ECO:0000313" key="10">
    <source>
        <dbReference type="Proteomes" id="UP000013827"/>
    </source>
</evidence>
<evidence type="ECO:0000259" key="8">
    <source>
        <dbReference type="Pfam" id="PF01699"/>
    </source>
</evidence>
<dbReference type="GO" id="GO:0005886">
    <property type="term" value="C:plasma membrane"/>
    <property type="evidence" value="ECO:0007669"/>
    <property type="project" value="TreeGrafter"/>
</dbReference>
<dbReference type="HOGENOM" id="CLU_1931519_0_0_1"/>
<sequence>MGVYVIAVGAQVPDTLQAVAVARRGLGSMAVASAVGSQVINVLVGLGLPWLLSSSAGREVAIKGRSELIDAIWLMYAAVLAYLAVLIAPTAPSWCSRGHARLGRAQGKLLIGCYAGLVALHAVRAQMSADW</sequence>
<feature type="transmembrane region" description="Helical" evidence="7">
    <location>
        <begin position="71"/>
        <end position="88"/>
    </location>
</feature>